<dbReference type="InterPro" id="IPR012951">
    <property type="entry name" value="BBE"/>
</dbReference>
<feature type="signal peptide" evidence="6">
    <location>
        <begin position="1"/>
        <end position="30"/>
    </location>
</feature>
<dbReference type="Gene3D" id="3.40.462.20">
    <property type="match status" value="1"/>
</dbReference>
<gene>
    <name evidence="8" type="ORF">ACFP3U_05640</name>
</gene>
<dbReference type="InterPro" id="IPR036318">
    <property type="entry name" value="FAD-bd_PCMH-like_sf"/>
</dbReference>
<evidence type="ECO:0000256" key="6">
    <source>
        <dbReference type="SAM" id="SignalP"/>
    </source>
</evidence>
<evidence type="ECO:0000256" key="2">
    <source>
        <dbReference type="ARBA" id="ARBA00005466"/>
    </source>
</evidence>
<dbReference type="SUPFAM" id="SSF56176">
    <property type="entry name" value="FAD-binding/transporter-associated domain-like"/>
    <property type="match status" value="1"/>
</dbReference>
<comment type="cofactor">
    <cofactor evidence="1">
        <name>FAD</name>
        <dbReference type="ChEBI" id="CHEBI:57692"/>
    </cofactor>
</comment>
<protein>
    <submittedName>
        <fullName evidence="8">FAD-binding oxidoreductase</fullName>
    </submittedName>
</protein>
<comment type="caution">
    <text evidence="8">The sequence shown here is derived from an EMBL/GenBank/DDBJ whole genome shotgun (WGS) entry which is preliminary data.</text>
</comment>
<proteinExistence type="inferred from homology"/>
<dbReference type="RefSeq" id="WP_380224071.1">
    <property type="nucleotide sequence ID" value="NZ_JBHSOF010000004.1"/>
</dbReference>
<dbReference type="PANTHER" id="PTHR42973">
    <property type="entry name" value="BINDING OXIDOREDUCTASE, PUTATIVE (AFU_ORTHOLOGUE AFUA_1G17690)-RELATED"/>
    <property type="match status" value="1"/>
</dbReference>
<reference evidence="9" key="1">
    <citation type="journal article" date="2019" name="Int. J. Syst. Evol. Microbiol.">
        <title>The Global Catalogue of Microorganisms (GCM) 10K type strain sequencing project: providing services to taxonomists for standard genome sequencing and annotation.</title>
        <authorList>
            <consortium name="The Broad Institute Genomics Platform"/>
            <consortium name="The Broad Institute Genome Sequencing Center for Infectious Disease"/>
            <person name="Wu L."/>
            <person name="Ma J."/>
        </authorList>
    </citation>
    <scope>NUCLEOTIDE SEQUENCE [LARGE SCALE GENOMIC DNA]</scope>
    <source>
        <strain evidence="9">CGMCC 4.1437</strain>
    </source>
</reference>
<sequence length="508" mass="52629">MITRRSLIGAAGALAVPLAAVPALPTVATAAEARRRRWSRLSGYLHGTLVLPGDPAYGVAKQIGQARFDSVEPAAIAYCADEADVALCLRYAQDHDLPIAVRAGGHSGGGYSTGTGLVIDVSRLNASTVTPGAATFGGGTQLVDVTNAVAPHGLAVSGGFCPTVSLGGFLQGGGIGLLTRHVGISSDKVTSARVVLASGRTVTASPQEHDDLYWALRGGGGGNFGVVTSYTVTPVPVATLTMASLAWPFDRAVDVLDAWSHWLPDAPRTLGGGAVVGLRDAAPGATPFVSVLIGSVGTEAELNAEIGRLVDLVGAVPASRNSYTAPYLSVMMGFYGCGSYTQDQCHRAGTGPAAVLPRPTAAVDRGRLFDAPPPRAVWDAAVGLLDRDRLAGQQRMVQLSALGGAANDPARTATAYVHRNALFNASLGAVIATGPVDEAATAAARRWADSGFAVLDPHSSGETYQNFVDPGLPDWRRAYYGENYPRLVAVKRRYDPFRLFSFAQAVGA</sequence>
<evidence type="ECO:0000313" key="9">
    <source>
        <dbReference type="Proteomes" id="UP001595975"/>
    </source>
</evidence>
<dbReference type="InterPro" id="IPR016169">
    <property type="entry name" value="FAD-bd_PCMH_sub2"/>
</dbReference>
<dbReference type="PROSITE" id="PS00862">
    <property type="entry name" value="OX2_COVAL_FAD"/>
    <property type="match status" value="1"/>
</dbReference>
<dbReference type="PROSITE" id="PS51387">
    <property type="entry name" value="FAD_PCMH"/>
    <property type="match status" value="1"/>
</dbReference>
<evidence type="ECO:0000256" key="4">
    <source>
        <dbReference type="ARBA" id="ARBA00022827"/>
    </source>
</evidence>
<dbReference type="EMBL" id="JBHSOF010000004">
    <property type="protein sequence ID" value="MFC5662463.1"/>
    <property type="molecule type" value="Genomic_DNA"/>
</dbReference>
<dbReference type="InterPro" id="IPR006311">
    <property type="entry name" value="TAT_signal"/>
</dbReference>
<evidence type="ECO:0000256" key="3">
    <source>
        <dbReference type="ARBA" id="ARBA00022630"/>
    </source>
</evidence>
<evidence type="ECO:0000259" key="7">
    <source>
        <dbReference type="PROSITE" id="PS51387"/>
    </source>
</evidence>
<accession>A0ABW0WY33</accession>
<comment type="similarity">
    <text evidence="2">Belongs to the oxygen-dependent FAD-linked oxidoreductase family.</text>
</comment>
<feature type="domain" description="FAD-binding PCMH-type" evidence="7">
    <location>
        <begin position="68"/>
        <end position="237"/>
    </location>
</feature>
<evidence type="ECO:0000256" key="1">
    <source>
        <dbReference type="ARBA" id="ARBA00001974"/>
    </source>
</evidence>
<dbReference type="InterPro" id="IPR006093">
    <property type="entry name" value="Oxy_OxRdtase_FAD_BS"/>
</dbReference>
<keyword evidence="3" id="KW-0285">Flavoprotein</keyword>
<keyword evidence="9" id="KW-1185">Reference proteome</keyword>
<keyword evidence="6" id="KW-0732">Signal</keyword>
<feature type="chain" id="PRO_5046399760" evidence="6">
    <location>
        <begin position="31"/>
        <end position="508"/>
    </location>
</feature>
<evidence type="ECO:0000313" key="8">
    <source>
        <dbReference type="EMBL" id="MFC5662463.1"/>
    </source>
</evidence>
<dbReference type="Gene3D" id="3.30.43.10">
    <property type="entry name" value="Uridine Diphospho-n-acetylenolpyruvylglucosamine Reductase, domain 2"/>
    <property type="match status" value="1"/>
</dbReference>
<name>A0ABW0WY33_9ACTN</name>
<organism evidence="8 9">
    <name type="scientific">Kitasatospora misakiensis</name>
    <dbReference type="NCBI Taxonomy" id="67330"/>
    <lineage>
        <taxon>Bacteria</taxon>
        <taxon>Bacillati</taxon>
        <taxon>Actinomycetota</taxon>
        <taxon>Actinomycetes</taxon>
        <taxon>Kitasatosporales</taxon>
        <taxon>Streptomycetaceae</taxon>
        <taxon>Kitasatospora</taxon>
    </lineage>
</organism>
<dbReference type="Gene3D" id="3.30.465.10">
    <property type="match status" value="1"/>
</dbReference>
<keyword evidence="5" id="KW-0560">Oxidoreductase</keyword>
<evidence type="ECO:0000256" key="5">
    <source>
        <dbReference type="ARBA" id="ARBA00023002"/>
    </source>
</evidence>
<dbReference type="Proteomes" id="UP001595975">
    <property type="component" value="Unassembled WGS sequence"/>
</dbReference>
<dbReference type="Pfam" id="PF01565">
    <property type="entry name" value="FAD_binding_4"/>
    <property type="match status" value="1"/>
</dbReference>
<dbReference type="Pfam" id="PF08031">
    <property type="entry name" value="BBE"/>
    <property type="match status" value="1"/>
</dbReference>
<dbReference type="PANTHER" id="PTHR42973:SF39">
    <property type="entry name" value="FAD-BINDING PCMH-TYPE DOMAIN-CONTAINING PROTEIN"/>
    <property type="match status" value="1"/>
</dbReference>
<dbReference type="InterPro" id="IPR050416">
    <property type="entry name" value="FAD-linked_Oxidoreductase"/>
</dbReference>
<dbReference type="InterPro" id="IPR006094">
    <property type="entry name" value="Oxid_FAD_bind_N"/>
</dbReference>
<dbReference type="InterPro" id="IPR016166">
    <property type="entry name" value="FAD-bd_PCMH"/>
</dbReference>
<dbReference type="InterPro" id="IPR016167">
    <property type="entry name" value="FAD-bd_PCMH_sub1"/>
</dbReference>
<keyword evidence="4" id="KW-0274">FAD</keyword>
<dbReference type="PROSITE" id="PS51318">
    <property type="entry name" value="TAT"/>
    <property type="match status" value="1"/>
</dbReference>